<dbReference type="InterPro" id="IPR005537">
    <property type="entry name" value="RAMP_III_fam"/>
</dbReference>
<dbReference type="PATRIC" id="fig|1388761.3.peg.1098"/>
<dbReference type="Proteomes" id="UP000016856">
    <property type="component" value="Unassembled WGS sequence"/>
</dbReference>
<dbReference type="AlphaFoldDB" id="U5CTX5"/>
<feature type="domain" description="CRISPR type III-associated protein" evidence="9">
    <location>
        <begin position="23"/>
        <end position="232"/>
    </location>
</feature>
<keyword evidence="3" id="KW-0540">Nuclease</keyword>
<dbReference type="NCBIfam" id="TIGR02582">
    <property type="entry name" value="cas7_TM1809"/>
    <property type="match status" value="1"/>
</dbReference>
<comment type="caution">
    <text evidence="10">The sequence shown here is derived from an EMBL/GenBank/DDBJ whole genome shotgun (WGS) entry which is preliminary data.</text>
</comment>
<proteinExistence type="inferred from homology"/>
<dbReference type="GO" id="GO:0016787">
    <property type="term" value="F:hydrolase activity"/>
    <property type="evidence" value="ECO:0007669"/>
    <property type="project" value="UniProtKB-KW"/>
</dbReference>
<sequence>MTEKDLTTSGKLYGKVFIEGKIISLTGLHIGTGKETMEIGGLDMPVVRDPLTREPYIPGSSIKGKMRSLLEKFEFARSGKDITPESYFSKIIKSGSEEIRHHECDNDNCPVCRLYGASKGNGVKKNRPARIYVHDAHLIEESKKELQGIDTGLYLTELKYENTLDRLTSAASPRQIERVPKGAEFKFSMVYNQDEPKDSALFKKDLESIFTNILLLEDDALGGSVSRGYGRIDIQKVKIIYRDAEYYTQENKKEIVLEQGESEDLKTFLFERVIKELTK</sequence>
<evidence type="ECO:0000256" key="5">
    <source>
        <dbReference type="ARBA" id="ARBA00022801"/>
    </source>
</evidence>
<evidence type="ECO:0000256" key="3">
    <source>
        <dbReference type="ARBA" id="ARBA00022722"/>
    </source>
</evidence>
<keyword evidence="4" id="KW-0255">Endonuclease</keyword>
<dbReference type="GO" id="GO:0004519">
    <property type="term" value="F:endonuclease activity"/>
    <property type="evidence" value="ECO:0007669"/>
    <property type="project" value="UniProtKB-KW"/>
</dbReference>
<evidence type="ECO:0000256" key="1">
    <source>
        <dbReference type="ARBA" id="ARBA00006342"/>
    </source>
</evidence>
<evidence type="ECO:0000256" key="8">
    <source>
        <dbReference type="ARBA" id="ARBA00033183"/>
    </source>
</evidence>
<dbReference type="RefSeq" id="WP_022587679.1">
    <property type="nucleotide sequence ID" value="NZ_AXDC01000012.1"/>
</dbReference>
<accession>U5CTX5</accession>
<dbReference type="InterPro" id="IPR052216">
    <property type="entry name" value="CRISPR_Csm3_endoribonuclease"/>
</dbReference>
<dbReference type="Pfam" id="PF03787">
    <property type="entry name" value="RAMPs"/>
    <property type="match status" value="1"/>
</dbReference>
<dbReference type="PANTHER" id="PTHR35579">
    <property type="entry name" value="CRISPR SYSTEM CMS ENDORIBONUCLEASE CSM3"/>
    <property type="match status" value="1"/>
</dbReference>
<reference evidence="10 11" key="1">
    <citation type="journal article" date="2013" name="Genome Announc.">
        <title>Draft Genome Sequence of an Anaerobic and Extremophilic Bacterium, Caldanaerobacter yonseiensis, Isolated from a Geothermal Hot Stream.</title>
        <authorList>
            <person name="Lee S.J."/>
            <person name="Lee Y.J."/>
            <person name="Park G.S."/>
            <person name="Kim B.C."/>
            <person name="Lee S.J."/>
            <person name="Shin J.H."/>
            <person name="Lee D.W."/>
        </authorList>
    </citation>
    <scope>NUCLEOTIDE SEQUENCE [LARGE SCALE GENOMIC DNA]</scope>
    <source>
        <strain evidence="10 11">KB-1</strain>
    </source>
</reference>
<protein>
    <recommendedName>
        <fullName evidence="2">CRISPR system Cms endoribonuclease Csm3</fullName>
    </recommendedName>
    <alternativeName>
        <fullName evidence="8">CRISPR type III A-associated RAMP protein Csm3</fullName>
    </alternativeName>
</protein>
<name>U5CTX5_CALSX</name>
<keyword evidence="6" id="KW-0694">RNA-binding</keyword>
<dbReference type="GO" id="GO:0003723">
    <property type="term" value="F:RNA binding"/>
    <property type="evidence" value="ECO:0007669"/>
    <property type="project" value="UniProtKB-KW"/>
</dbReference>
<evidence type="ECO:0000259" key="9">
    <source>
        <dbReference type="Pfam" id="PF03787"/>
    </source>
</evidence>
<keyword evidence="7" id="KW-0051">Antiviral defense</keyword>
<gene>
    <name evidence="10" type="ORF">O163_05495</name>
</gene>
<dbReference type="EMBL" id="AXDC01000012">
    <property type="protein sequence ID" value="ERM92366.1"/>
    <property type="molecule type" value="Genomic_DNA"/>
</dbReference>
<evidence type="ECO:0000313" key="11">
    <source>
        <dbReference type="Proteomes" id="UP000016856"/>
    </source>
</evidence>
<evidence type="ECO:0000256" key="2">
    <source>
        <dbReference type="ARBA" id="ARBA00022150"/>
    </source>
</evidence>
<dbReference type="InterPro" id="IPR013412">
    <property type="entry name" value="CRISPR-assoc_RAMP_Csm3"/>
</dbReference>
<evidence type="ECO:0000256" key="6">
    <source>
        <dbReference type="ARBA" id="ARBA00022884"/>
    </source>
</evidence>
<evidence type="ECO:0000256" key="4">
    <source>
        <dbReference type="ARBA" id="ARBA00022759"/>
    </source>
</evidence>
<comment type="similarity">
    <text evidence="1">Belongs to the CRISPR-associated Csm3 family.</text>
</comment>
<evidence type="ECO:0000256" key="7">
    <source>
        <dbReference type="ARBA" id="ARBA00023118"/>
    </source>
</evidence>
<organism evidence="10 11">
    <name type="scientific">Caldanaerobacter subterraneus subsp. yonseiensis KB-1</name>
    <dbReference type="NCBI Taxonomy" id="1388761"/>
    <lineage>
        <taxon>Bacteria</taxon>
        <taxon>Bacillati</taxon>
        <taxon>Bacillota</taxon>
        <taxon>Clostridia</taxon>
        <taxon>Thermoanaerobacterales</taxon>
        <taxon>Thermoanaerobacteraceae</taxon>
        <taxon>Caldanaerobacter</taxon>
    </lineage>
</organism>
<evidence type="ECO:0000313" key="10">
    <source>
        <dbReference type="EMBL" id="ERM92366.1"/>
    </source>
</evidence>
<dbReference type="GO" id="GO:0051607">
    <property type="term" value="P:defense response to virus"/>
    <property type="evidence" value="ECO:0007669"/>
    <property type="project" value="UniProtKB-KW"/>
</dbReference>
<dbReference type="PANTHER" id="PTHR35579:SF3">
    <property type="entry name" value="CRISPR SYSTEM CMS ENDORIBONUCLEASE CSM3"/>
    <property type="match status" value="1"/>
</dbReference>
<keyword evidence="5" id="KW-0378">Hydrolase</keyword>